<evidence type="ECO:0000313" key="3">
    <source>
        <dbReference type="Proteomes" id="UP001148482"/>
    </source>
</evidence>
<keyword evidence="1" id="KW-0812">Transmembrane</keyword>
<sequence>MILKASLQLAFLAIEIILTFYSSVLEDNLMVKFLLFVITAVLIAMGVTKLASRLLPADKDYVSPEEEHAA</sequence>
<name>A0A9X3CXA4_9FLAO</name>
<keyword evidence="1" id="KW-0472">Membrane</keyword>
<keyword evidence="3" id="KW-1185">Reference proteome</keyword>
<proteinExistence type="predicted"/>
<dbReference type="AlphaFoldDB" id="A0A9X3CXA4"/>
<accession>A0A9X3CXA4</accession>
<protein>
    <submittedName>
        <fullName evidence="2">Uncharacterized protein</fullName>
    </submittedName>
</protein>
<feature type="transmembrane region" description="Helical" evidence="1">
    <location>
        <begin position="7"/>
        <end position="24"/>
    </location>
</feature>
<dbReference type="Proteomes" id="UP001148482">
    <property type="component" value="Unassembled WGS sequence"/>
</dbReference>
<gene>
    <name evidence="2" type="ORF">OQ279_03340</name>
</gene>
<feature type="transmembrane region" description="Helical" evidence="1">
    <location>
        <begin position="30"/>
        <end position="51"/>
    </location>
</feature>
<organism evidence="2 3">
    <name type="scientific">Salinimicrobium profundisediminis</name>
    <dbReference type="NCBI Taxonomy" id="2994553"/>
    <lineage>
        <taxon>Bacteria</taxon>
        <taxon>Pseudomonadati</taxon>
        <taxon>Bacteroidota</taxon>
        <taxon>Flavobacteriia</taxon>
        <taxon>Flavobacteriales</taxon>
        <taxon>Flavobacteriaceae</taxon>
        <taxon>Salinimicrobium</taxon>
    </lineage>
</organism>
<comment type="caution">
    <text evidence="2">The sequence shown here is derived from an EMBL/GenBank/DDBJ whole genome shotgun (WGS) entry which is preliminary data.</text>
</comment>
<evidence type="ECO:0000313" key="2">
    <source>
        <dbReference type="EMBL" id="MCX2837174.1"/>
    </source>
</evidence>
<dbReference type="RefSeq" id="WP_266068378.1">
    <property type="nucleotide sequence ID" value="NZ_JAPJDA010000004.1"/>
</dbReference>
<evidence type="ECO:0000256" key="1">
    <source>
        <dbReference type="SAM" id="Phobius"/>
    </source>
</evidence>
<reference evidence="2" key="1">
    <citation type="submission" date="2022-11" db="EMBL/GenBank/DDBJ databases">
        <title>Salinimicrobium profundisediminis sp. nov., isolated from deep-sea sediment of the Mariana Trench.</title>
        <authorList>
            <person name="Fu H."/>
        </authorList>
    </citation>
    <scope>NUCLEOTIDE SEQUENCE</scope>
    <source>
        <strain evidence="2">MT39</strain>
    </source>
</reference>
<keyword evidence="1" id="KW-1133">Transmembrane helix</keyword>
<dbReference type="EMBL" id="JAPJDA010000004">
    <property type="protein sequence ID" value="MCX2837174.1"/>
    <property type="molecule type" value="Genomic_DNA"/>
</dbReference>